<feature type="region of interest" description="Disordered" evidence="1">
    <location>
        <begin position="322"/>
        <end position="352"/>
    </location>
</feature>
<name>A0A9W6C0N6_9CHLO</name>
<feature type="compositionally biased region" description="Gly residues" evidence="1">
    <location>
        <begin position="638"/>
        <end position="652"/>
    </location>
</feature>
<dbReference type="EMBL" id="BRXU01000045">
    <property type="protein sequence ID" value="GLC61325.1"/>
    <property type="molecule type" value="Genomic_DNA"/>
</dbReference>
<sequence length="652" mass="69101">MKTIMSTARRPQQQSRVLGATNSSSNSSRAARPLRNALCPPTSSSSSSSFATRPGCCLQRCSRFTTAPVARMATMARFNNNSNNNRNAPPAQARLGTGLRTAASSSSYSSTAAVTLRPRRPARSAGGTRVVAFRDAHRAQQLLDTASEFVGYWMLGRQEGPTGRVMTGLRQMAAEDVTADVHGLLVHTRDVGPDGLARLLDSAHRPTGLTLKHWHSRVCAANEDTDTVFCLVEMRAEDEEGRPRSAYQVLKLDLLLDDGARRVTAVLERGQWDAVGDDLTPLLLAPMIEREVREEEVEGVVREEEEEAMADWEAEAKLEDQEAAAAAAAAAAEQPYPHLPRRHGGSRDRPMRTRSARAGGEVVGSDLPVERIVPQSQVARFTRGLGAERLRDAARAWCAARSSGTDPRVILEPLLAPDFRLWDAYGLLPLVCSIGDRRAGQQAAAAAAAIAGGGGAVGAVGAAGSAAAGVEAAVSEPGGSAAVVSGAASSGGGPSGYTMALMMGGGGCVAPREAVYDIIESAKAEYDVQVTPVDLAVSYTHNVVFNHWHCVMTPKGPYAATDGGGRPLPIEQECVEVDIFDGEGRLTDAWMFRDALDFEKHMMMARRKSLAEEEAEGRQQQQAAARRQRRQEGKGGKRTGGGGGGGGGGGRA</sequence>
<dbReference type="Proteomes" id="UP001165080">
    <property type="component" value="Unassembled WGS sequence"/>
</dbReference>
<feature type="compositionally biased region" description="Low complexity" evidence="1">
    <location>
        <begin position="22"/>
        <end position="49"/>
    </location>
</feature>
<dbReference type="AlphaFoldDB" id="A0A9W6C0N6"/>
<evidence type="ECO:0000313" key="3">
    <source>
        <dbReference type="Proteomes" id="UP001165080"/>
    </source>
</evidence>
<feature type="compositionally biased region" description="Polar residues" evidence="1">
    <location>
        <begin position="1"/>
        <end position="16"/>
    </location>
</feature>
<organism evidence="2 3">
    <name type="scientific">Pleodorina starrii</name>
    <dbReference type="NCBI Taxonomy" id="330485"/>
    <lineage>
        <taxon>Eukaryota</taxon>
        <taxon>Viridiplantae</taxon>
        <taxon>Chlorophyta</taxon>
        <taxon>core chlorophytes</taxon>
        <taxon>Chlorophyceae</taxon>
        <taxon>CS clade</taxon>
        <taxon>Chlamydomonadales</taxon>
        <taxon>Volvocaceae</taxon>
        <taxon>Pleodorina</taxon>
    </lineage>
</organism>
<accession>A0A9W6C0N6</accession>
<feature type="region of interest" description="Disordered" evidence="1">
    <location>
        <begin position="1"/>
        <end position="52"/>
    </location>
</feature>
<proteinExistence type="predicted"/>
<evidence type="ECO:0008006" key="4">
    <source>
        <dbReference type="Google" id="ProtNLM"/>
    </source>
</evidence>
<comment type="caution">
    <text evidence="2">The sequence shown here is derived from an EMBL/GenBank/DDBJ whole genome shotgun (WGS) entry which is preliminary data.</text>
</comment>
<feature type="region of interest" description="Disordered" evidence="1">
    <location>
        <begin position="609"/>
        <end position="652"/>
    </location>
</feature>
<reference evidence="2 3" key="1">
    <citation type="journal article" date="2023" name="Commun. Biol.">
        <title>Reorganization of the ancestral sex-determining regions during the evolution of trioecy in Pleodorina starrii.</title>
        <authorList>
            <person name="Takahashi K."/>
            <person name="Suzuki S."/>
            <person name="Kawai-Toyooka H."/>
            <person name="Yamamoto K."/>
            <person name="Hamaji T."/>
            <person name="Ootsuki R."/>
            <person name="Yamaguchi H."/>
            <person name="Kawachi M."/>
            <person name="Higashiyama T."/>
            <person name="Nozaki H."/>
        </authorList>
    </citation>
    <scope>NUCLEOTIDE SEQUENCE [LARGE SCALE GENOMIC DNA]</scope>
    <source>
        <strain evidence="2 3">NIES-4479</strain>
    </source>
</reference>
<keyword evidence="3" id="KW-1185">Reference proteome</keyword>
<feature type="compositionally biased region" description="Low complexity" evidence="1">
    <location>
        <begin position="323"/>
        <end position="333"/>
    </location>
</feature>
<gene>
    <name evidence="2" type="primary">PLEST008319</name>
    <name evidence="2" type="ORF">PLESTB_001743800</name>
</gene>
<evidence type="ECO:0000256" key="1">
    <source>
        <dbReference type="SAM" id="MobiDB-lite"/>
    </source>
</evidence>
<evidence type="ECO:0000313" key="2">
    <source>
        <dbReference type="EMBL" id="GLC61325.1"/>
    </source>
</evidence>
<protein>
    <recommendedName>
        <fullName evidence="4">SnoaL-like domain-containing protein</fullName>
    </recommendedName>
</protein>